<dbReference type="Proteomes" id="UP001589775">
    <property type="component" value="Unassembled WGS sequence"/>
</dbReference>
<dbReference type="Gene3D" id="2.60.120.10">
    <property type="entry name" value="Jelly Rolls"/>
    <property type="match status" value="1"/>
</dbReference>
<dbReference type="InterPro" id="IPR014500">
    <property type="entry name" value="UCP019307_cupin"/>
</dbReference>
<dbReference type="CDD" id="cd02219">
    <property type="entry name" value="cupin_YjlB-like"/>
    <property type="match status" value="1"/>
</dbReference>
<dbReference type="InterPro" id="IPR047121">
    <property type="entry name" value="YjiB-like"/>
</dbReference>
<dbReference type="PANTHER" id="PTHR36448:SF2">
    <property type="entry name" value="CUPIN TYPE-1 DOMAIN-CONTAINING PROTEIN"/>
    <property type="match status" value="1"/>
</dbReference>
<dbReference type="InterPro" id="IPR014710">
    <property type="entry name" value="RmlC-like_jellyroll"/>
</dbReference>
<evidence type="ECO:0000313" key="3">
    <source>
        <dbReference type="Proteomes" id="UP001589775"/>
    </source>
</evidence>
<dbReference type="EMBL" id="JBHLWM010000005">
    <property type="protein sequence ID" value="MFC0241928.1"/>
    <property type="molecule type" value="Genomic_DNA"/>
</dbReference>
<accession>A0ABV6EUP3</accession>
<evidence type="ECO:0008006" key="4">
    <source>
        <dbReference type="Google" id="ProtNLM"/>
    </source>
</evidence>
<evidence type="ECO:0000313" key="2">
    <source>
        <dbReference type="EMBL" id="MFC0241928.1"/>
    </source>
</evidence>
<gene>
    <name evidence="2" type="ORF">ACFFJ6_15670</name>
</gene>
<reference evidence="2 3" key="1">
    <citation type="submission" date="2024-09" db="EMBL/GenBank/DDBJ databases">
        <authorList>
            <person name="Sun Q."/>
            <person name="Mori K."/>
        </authorList>
    </citation>
    <scope>NUCLEOTIDE SEQUENCE [LARGE SCALE GENOMIC DNA]</scope>
    <source>
        <strain evidence="2 3">KCTC 23279</strain>
    </source>
</reference>
<dbReference type="InterPro" id="IPR011051">
    <property type="entry name" value="RmlC_Cupin_sf"/>
</dbReference>
<dbReference type="PIRSF" id="PIRSF019307">
    <property type="entry name" value="UCP019307"/>
    <property type="match status" value="1"/>
</dbReference>
<dbReference type="RefSeq" id="WP_378389294.1">
    <property type="nucleotide sequence ID" value="NZ_JBHLWM010000005.1"/>
</dbReference>
<keyword evidence="3" id="KW-1185">Reference proteome</keyword>
<dbReference type="SUPFAM" id="SSF51182">
    <property type="entry name" value="RmlC-like cupins"/>
    <property type="match status" value="1"/>
</dbReference>
<evidence type="ECO:0000256" key="1">
    <source>
        <dbReference type="SAM" id="MobiDB-lite"/>
    </source>
</evidence>
<proteinExistence type="predicted"/>
<name>A0ABV6EUP3_9BRAD</name>
<feature type="region of interest" description="Disordered" evidence="1">
    <location>
        <begin position="156"/>
        <end position="175"/>
    </location>
</feature>
<protein>
    <recommendedName>
        <fullName evidence="4">Cupin domain-containing protein</fullName>
    </recommendedName>
</protein>
<organism evidence="2 3">
    <name type="scientific">Rhodopseudomonas telluris</name>
    <dbReference type="NCBI Taxonomy" id="644215"/>
    <lineage>
        <taxon>Bacteria</taxon>
        <taxon>Pseudomonadati</taxon>
        <taxon>Pseudomonadota</taxon>
        <taxon>Alphaproteobacteria</taxon>
        <taxon>Hyphomicrobiales</taxon>
        <taxon>Nitrobacteraceae</taxon>
        <taxon>Rhodopseudomonas</taxon>
    </lineage>
</organism>
<comment type="caution">
    <text evidence="2">The sequence shown here is derived from an EMBL/GenBank/DDBJ whole genome shotgun (WGS) entry which is preliminary data.</text>
</comment>
<sequence length="175" mass="19103">MSLARDQTMPHAYRFDDDGLVPNNPMPLLIYKGAVDIARPDPAAAIEELFARNGWGQQMWRNGIFDYTHYHATVHEALGVARGHALVLFGGEQGEAIELKPGDVAVLPAGTGHKRLFATHDFQVVGGYPPGPEMQVTRPTPANYQRALKTIPEVALPESDPVGGDDGPLTRLWRA</sequence>
<dbReference type="PANTHER" id="PTHR36448">
    <property type="entry name" value="BLR7373 PROTEIN"/>
    <property type="match status" value="1"/>
</dbReference>